<dbReference type="Proteomes" id="UP000604046">
    <property type="component" value="Unassembled WGS sequence"/>
</dbReference>
<organism evidence="1 2">
    <name type="scientific">Symbiodinium natans</name>
    <dbReference type="NCBI Taxonomy" id="878477"/>
    <lineage>
        <taxon>Eukaryota</taxon>
        <taxon>Sar</taxon>
        <taxon>Alveolata</taxon>
        <taxon>Dinophyceae</taxon>
        <taxon>Suessiales</taxon>
        <taxon>Symbiodiniaceae</taxon>
        <taxon>Symbiodinium</taxon>
    </lineage>
</organism>
<proteinExistence type="predicted"/>
<dbReference type="OrthoDB" id="446372at2759"/>
<keyword evidence="2" id="KW-1185">Reference proteome</keyword>
<gene>
    <name evidence="1" type="ORF">SNAT2548_LOCUS30990</name>
</gene>
<reference evidence="1" key="1">
    <citation type="submission" date="2021-02" db="EMBL/GenBank/DDBJ databases">
        <authorList>
            <person name="Dougan E. K."/>
            <person name="Rhodes N."/>
            <person name="Thang M."/>
            <person name="Chan C."/>
        </authorList>
    </citation>
    <scope>NUCLEOTIDE SEQUENCE</scope>
</reference>
<dbReference type="EMBL" id="CAJNDS010002634">
    <property type="protein sequence ID" value="CAE7551754.1"/>
    <property type="molecule type" value="Genomic_DNA"/>
</dbReference>
<protein>
    <submittedName>
        <fullName evidence="1">Uncharacterized protein</fullName>
    </submittedName>
</protein>
<comment type="caution">
    <text evidence="1">The sequence shown here is derived from an EMBL/GenBank/DDBJ whole genome shotgun (WGS) entry which is preliminary data.</text>
</comment>
<evidence type="ECO:0000313" key="1">
    <source>
        <dbReference type="EMBL" id="CAE7551754.1"/>
    </source>
</evidence>
<accession>A0A812U4Y8</accession>
<dbReference type="AlphaFoldDB" id="A0A812U4Y8"/>
<name>A0A812U4Y8_9DINO</name>
<evidence type="ECO:0000313" key="2">
    <source>
        <dbReference type="Proteomes" id="UP000604046"/>
    </source>
</evidence>
<sequence>MKRRQGASIALLISDFGYVDIIRKLFAQGSLGTVYTSAKNHSLIERYRAAGVEIVGLGQGSRASTKVRAILHQDGSGHVELATPYDRHNVSDEISMDALINFLRELDYVGRDEQEFLLHSLAKFWHLNGLGSLTVFPQRCAFKDVYVTMSTLRERPWQRYTHDLAFLLPQSVNRPKLVKAAKQTFGSGLAKSIYKGGGPFILRDSENMVRQALEKMGYLDGDLNADLAEAMLVFVNGPKNQYKLRKDLNALPSPQDTPVEVQAKLRRAFSSHRSDCEWRIAPRDDAVRILLRQQGFLARADAKAKGTGEVFEAMASYAKRHGLPKMKTYNGYVFRILRAMDRTPNKTGTVEFQL</sequence>